<keyword evidence="6 7" id="KW-0472">Membrane</keyword>
<feature type="transmembrane region" description="Helical" evidence="7">
    <location>
        <begin position="292"/>
        <end position="318"/>
    </location>
</feature>
<dbReference type="Pfam" id="PF00999">
    <property type="entry name" value="Na_H_Exchanger"/>
    <property type="match status" value="1"/>
</dbReference>
<evidence type="ECO:0000313" key="10">
    <source>
        <dbReference type="Proteomes" id="UP000005104"/>
    </source>
</evidence>
<name>H5XRX5_9FIRM</name>
<comment type="similarity">
    <text evidence="2">Belongs to the monovalent cation:proton antiporter 2 (CPA2) transporter (TC 2.A.37) family.</text>
</comment>
<keyword evidence="4 7" id="KW-0812">Transmembrane</keyword>
<dbReference type="GO" id="GO:0015297">
    <property type="term" value="F:antiporter activity"/>
    <property type="evidence" value="ECO:0007669"/>
    <property type="project" value="InterPro"/>
</dbReference>
<feature type="domain" description="Cation/H+ exchanger transmembrane" evidence="8">
    <location>
        <begin position="11"/>
        <end position="378"/>
    </location>
</feature>
<organism evidence="9 10">
    <name type="scientific">Desulfosporosinus youngiae DSM 17734</name>
    <dbReference type="NCBI Taxonomy" id="768710"/>
    <lineage>
        <taxon>Bacteria</taxon>
        <taxon>Bacillati</taxon>
        <taxon>Bacillota</taxon>
        <taxon>Clostridia</taxon>
        <taxon>Eubacteriales</taxon>
        <taxon>Desulfitobacteriaceae</taxon>
        <taxon>Desulfosporosinus</taxon>
    </lineage>
</organism>
<evidence type="ECO:0000256" key="2">
    <source>
        <dbReference type="ARBA" id="ARBA00005551"/>
    </source>
</evidence>
<evidence type="ECO:0000313" key="9">
    <source>
        <dbReference type="EMBL" id="EHQ87512.1"/>
    </source>
</evidence>
<dbReference type="EMBL" id="CM001441">
    <property type="protein sequence ID" value="EHQ87512.1"/>
    <property type="molecule type" value="Genomic_DNA"/>
</dbReference>
<proteinExistence type="inferred from homology"/>
<dbReference type="PANTHER" id="PTHR42751:SF4">
    <property type="entry name" value="K(+)_H(+) ANTIPORTER SUBUNIT KHTU"/>
    <property type="match status" value="1"/>
</dbReference>
<feature type="transmembrane region" description="Helical" evidence="7">
    <location>
        <begin position="330"/>
        <end position="349"/>
    </location>
</feature>
<feature type="transmembrane region" description="Helical" evidence="7">
    <location>
        <begin position="92"/>
        <end position="114"/>
    </location>
</feature>
<evidence type="ECO:0000256" key="7">
    <source>
        <dbReference type="SAM" id="Phobius"/>
    </source>
</evidence>
<keyword evidence="10" id="KW-1185">Reference proteome</keyword>
<feature type="transmembrane region" description="Helical" evidence="7">
    <location>
        <begin position="121"/>
        <end position="141"/>
    </location>
</feature>
<evidence type="ECO:0000256" key="5">
    <source>
        <dbReference type="ARBA" id="ARBA00022989"/>
    </source>
</evidence>
<dbReference type="GO" id="GO:0016020">
    <property type="term" value="C:membrane"/>
    <property type="evidence" value="ECO:0007669"/>
    <property type="project" value="UniProtKB-SubCell"/>
</dbReference>
<protein>
    <submittedName>
        <fullName evidence="9">Kef-type K+ transport system, membrane component</fullName>
    </submittedName>
</protein>
<feature type="transmembrane region" description="Helical" evidence="7">
    <location>
        <begin position="223"/>
        <end position="256"/>
    </location>
</feature>
<evidence type="ECO:0000256" key="4">
    <source>
        <dbReference type="ARBA" id="ARBA00022692"/>
    </source>
</evidence>
<dbReference type="Proteomes" id="UP000005104">
    <property type="component" value="Chromosome"/>
</dbReference>
<dbReference type="GO" id="GO:1902600">
    <property type="term" value="P:proton transmembrane transport"/>
    <property type="evidence" value="ECO:0007669"/>
    <property type="project" value="InterPro"/>
</dbReference>
<evidence type="ECO:0000256" key="6">
    <source>
        <dbReference type="ARBA" id="ARBA00023136"/>
    </source>
</evidence>
<feature type="transmembrane region" description="Helical" evidence="7">
    <location>
        <begin position="355"/>
        <end position="377"/>
    </location>
</feature>
<dbReference type="eggNOG" id="COG0475">
    <property type="taxonomic scope" value="Bacteria"/>
</dbReference>
<dbReference type="PANTHER" id="PTHR42751">
    <property type="entry name" value="SODIUM/HYDROGEN EXCHANGER FAMILY/TRKA DOMAIN PROTEIN"/>
    <property type="match status" value="1"/>
</dbReference>
<keyword evidence="3" id="KW-0813">Transport</keyword>
<feature type="transmembrane region" description="Helical" evidence="7">
    <location>
        <begin position="60"/>
        <end position="80"/>
    </location>
</feature>
<evidence type="ECO:0000256" key="1">
    <source>
        <dbReference type="ARBA" id="ARBA00004141"/>
    </source>
</evidence>
<dbReference type="RefSeq" id="WP_007778551.1">
    <property type="nucleotide sequence ID" value="NZ_CM001441.1"/>
</dbReference>
<accession>H5XRX5</accession>
<dbReference type="InterPro" id="IPR006153">
    <property type="entry name" value="Cation/H_exchanger_TM"/>
</dbReference>
<feature type="transmembrane region" description="Helical" evidence="7">
    <location>
        <begin position="186"/>
        <end position="203"/>
    </location>
</feature>
<comment type="subcellular location">
    <subcellularLocation>
        <location evidence="1">Membrane</location>
        <topology evidence="1">Multi-pass membrane protein</topology>
    </subcellularLocation>
</comment>
<keyword evidence="5 7" id="KW-1133">Transmembrane helix</keyword>
<dbReference type="HOGENOM" id="CLU_005126_4_0_9"/>
<dbReference type="Gene3D" id="1.20.1530.20">
    <property type="match status" value="1"/>
</dbReference>
<gene>
    <name evidence="9" type="ORF">DesyoDRAFT_0317</name>
</gene>
<dbReference type="InterPro" id="IPR038770">
    <property type="entry name" value="Na+/solute_symporter_sf"/>
</dbReference>
<feature type="transmembrane region" description="Helical" evidence="7">
    <location>
        <begin position="268"/>
        <end position="286"/>
    </location>
</feature>
<evidence type="ECO:0000259" key="8">
    <source>
        <dbReference type="Pfam" id="PF00999"/>
    </source>
</evidence>
<sequence length="415" mass="44962">MEHLILEIGLALALIAGAGLLSGKLRISIVPILIVTGMIVGPQAPHLGPLDFRFIQSAPLIEFMGRLGVLFLLFSLGLEFSIKRLLTAGPSIIRSGTIYMVINLSIAIIFPLLLGWPIKEILVVAGIMTISSSAIVAKVIVDLKRAANDETEIILGLMMFQDVFVAIYFSVVSGLVLAGSTSITDIILSAVMVLTFIGGFLFLGHKLVPKLDHWLDIPSDETFMLVVFSILLLVAGFSETLHIAEAIGALLIGLVLAETEHSERIEHLIVSFRDFFGALFFFSFGLSIDPFALGGAVWSAIIAVILTILGNVVSGVWAGRKASLSHRASLNIGLSIISRGEFSIILATLAKTGGLLAILQPFSALYVLILAILGPLLTKESRWVYNRLRPLLKWPQIPERRKKLRNIENLASSKP</sequence>
<reference evidence="9 10" key="1">
    <citation type="submission" date="2011-11" db="EMBL/GenBank/DDBJ databases">
        <title>The Noncontiguous Finished genome of Desulfosporosinus youngiae DSM 17734.</title>
        <authorList>
            <consortium name="US DOE Joint Genome Institute (JGI-PGF)"/>
            <person name="Lucas S."/>
            <person name="Han J."/>
            <person name="Lapidus A."/>
            <person name="Cheng J.-F."/>
            <person name="Goodwin L."/>
            <person name="Pitluck S."/>
            <person name="Peters L."/>
            <person name="Ovchinnikova G."/>
            <person name="Lu M."/>
            <person name="Land M.L."/>
            <person name="Hauser L."/>
            <person name="Pester M."/>
            <person name="Spring S."/>
            <person name="Ollivier B."/>
            <person name="Rattei T."/>
            <person name="Klenk H.-P."/>
            <person name="Wagner M."/>
            <person name="Loy A."/>
            <person name="Woyke T.J."/>
        </authorList>
    </citation>
    <scope>NUCLEOTIDE SEQUENCE [LARGE SCALE GENOMIC DNA]</scope>
    <source>
        <strain evidence="9 10">DSM 17734</strain>
    </source>
</reference>
<evidence type="ECO:0000256" key="3">
    <source>
        <dbReference type="ARBA" id="ARBA00022448"/>
    </source>
</evidence>
<feature type="transmembrane region" description="Helical" evidence="7">
    <location>
        <begin position="153"/>
        <end position="179"/>
    </location>
</feature>
<dbReference type="AlphaFoldDB" id="H5XRX5"/>
<dbReference type="OrthoDB" id="9781411at2"/>
<dbReference type="STRING" id="768710.DesyoDRAFT_0317"/>